<dbReference type="Pfam" id="PF17170">
    <property type="entry name" value="DUF5128"/>
    <property type="match status" value="1"/>
</dbReference>
<dbReference type="PROSITE" id="PS51257">
    <property type="entry name" value="PROKAR_LIPOPROTEIN"/>
    <property type="match status" value="1"/>
</dbReference>
<evidence type="ECO:0000313" key="2">
    <source>
        <dbReference type="Proteomes" id="UP000244956"/>
    </source>
</evidence>
<comment type="caution">
    <text evidence="1">The sequence shown here is derived from an EMBL/GenBank/DDBJ whole genome shotgun (WGS) entry which is preliminary data.</text>
</comment>
<sequence length="402" mass="47267">MNYSNLKVLTFAFYTFGILSSSCNKDNSGQIVKMQDNATTININPMKKDWDKTDEIIKEIKVIPLETSPEALIGRVEDIQFKNSKIFVHDGTSQEIKIFNKKGMFLSKISNQNRGPEGYLDISGFSLCDNDSLIEIYDNRNHSFKTYTIENKFVKRQKIDYMVTDFRNICNHRKIVYSGFMPSYNLKSFPSLSRVLFCNQNSKIYKTALPFEYKENSEIHMFSRPKNNLSYYKDTVVLAGEKLTNAVYHIHGDSISKKYFLNFGKKYNIPLNYWSSEHELKDLRKSNKFNNYVKIRSVLESKNHLYVKYSLNNKICFYIFNKSNLKGYNIPLFFRRQSDVLNLPMPSFKWDEHFVGIKDAYTVKKEITEYKNKELELPIPLKDIDNKITNQSNPLLFLIQWK</sequence>
<dbReference type="EMBL" id="QEWP01000009">
    <property type="protein sequence ID" value="PWD99014.1"/>
    <property type="molecule type" value="Genomic_DNA"/>
</dbReference>
<reference evidence="1 2" key="1">
    <citation type="submission" date="2018-05" db="EMBL/GenBank/DDBJ databases">
        <title>Marinilabilia rubrum sp. nov., isolated from saltern sediment.</title>
        <authorList>
            <person name="Zhang R."/>
        </authorList>
    </citation>
    <scope>NUCLEOTIDE SEQUENCE [LARGE SCALE GENOMIC DNA]</scope>
    <source>
        <strain evidence="1 2">WTE16</strain>
    </source>
</reference>
<evidence type="ECO:0008006" key="3">
    <source>
        <dbReference type="Google" id="ProtNLM"/>
    </source>
</evidence>
<keyword evidence="2" id="KW-1185">Reference proteome</keyword>
<accession>A0A2U2B7J6</accession>
<dbReference type="RefSeq" id="WP_109264753.1">
    <property type="nucleotide sequence ID" value="NZ_QEWP01000009.1"/>
</dbReference>
<name>A0A2U2B7J6_9BACT</name>
<dbReference type="Proteomes" id="UP000244956">
    <property type="component" value="Unassembled WGS sequence"/>
</dbReference>
<gene>
    <name evidence="1" type="ORF">DDZ16_12170</name>
</gene>
<dbReference type="OrthoDB" id="1096018at2"/>
<protein>
    <recommendedName>
        <fullName evidence="3">6-bladed beta-propeller</fullName>
    </recommendedName>
</protein>
<dbReference type="AlphaFoldDB" id="A0A2U2B7J6"/>
<organism evidence="1 2">
    <name type="scientific">Marinilabilia rubra</name>
    <dbReference type="NCBI Taxonomy" id="2162893"/>
    <lineage>
        <taxon>Bacteria</taxon>
        <taxon>Pseudomonadati</taxon>
        <taxon>Bacteroidota</taxon>
        <taxon>Bacteroidia</taxon>
        <taxon>Marinilabiliales</taxon>
        <taxon>Marinilabiliaceae</taxon>
        <taxon>Marinilabilia</taxon>
    </lineage>
</organism>
<proteinExistence type="predicted"/>
<evidence type="ECO:0000313" key="1">
    <source>
        <dbReference type="EMBL" id="PWD99014.1"/>
    </source>
</evidence>